<feature type="compositionally biased region" description="Basic and acidic residues" evidence="3">
    <location>
        <begin position="760"/>
        <end position="776"/>
    </location>
</feature>
<dbReference type="PRINTS" id="PR00853">
    <property type="entry name" value="XPGRADSUPER"/>
</dbReference>
<name>A0A9N9LSF6_9HELO</name>
<dbReference type="FunFam" id="3.40.50.1010:FF:000037">
    <property type="entry name" value="Rad2-like endonuclease, putative (AFU_orthologue AFUA_3G13260)"/>
    <property type="match status" value="1"/>
</dbReference>
<feature type="compositionally biased region" description="Low complexity" evidence="3">
    <location>
        <begin position="661"/>
        <end position="678"/>
    </location>
</feature>
<dbReference type="InterPro" id="IPR006086">
    <property type="entry name" value="XPG-I_dom"/>
</dbReference>
<gene>
    <name evidence="6" type="ORF">HYALB_00012157</name>
</gene>
<dbReference type="SMART" id="SM00485">
    <property type="entry name" value="XPGN"/>
    <property type="match status" value="1"/>
</dbReference>
<keyword evidence="7" id="KW-1185">Reference proteome</keyword>
<feature type="region of interest" description="Disordered" evidence="3">
    <location>
        <begin position="550"/>
        <end position="922"/>
    </location>
</feature>
<dbReference type="Pfam" id="PF18380">
    <property type="entry name" value="GEN1_C"/>
    <property type="match status" value="1"/>
</dbReference>
<feature type="compositionally biased region" description="Basic residues" evidence="3">
    <location>
        <begin position="898"/>
        <end position="909"/>
    </location>
</feature>
<feature type="region of interest" description="Disordered" evidence="3">
    <location>
        <begin position="424"/>
        <end position="447"/>
    </location>
</feature>
<dbReference type="GO" id="GO:0008821">
    <property type="term" value="F:crossover junction DNA endonuclease activity"/>
    <property type="evidence" value="ECO:0007669"/>
    <property type="project" value="InterPro"/>
</dbReference>
<comment type="caution">
    <text evidence="6">The sequence shown here is derived from an EMBL/GenBank/DDBJ whole genome shotgun (WGS) entry which is preliminary data.</text>
</comment>
<keyword evidence="2" id="KW-0378">Hydrolase</keyword>
<feature type="compositionally biased region" description="Basic and acidic residues" evidence="3">
    <location>
        <begin position="425"/>
        <end position="435"/>
    </location>
</feature>
<keyword evidence="1" id="KW-0540">Nuclease</keyword>
<dbReference type="Gene3D" id="1.10.150.20">
    <property type="entry name" value="5' to 3' exonuclease, C-terminal subdomain"/>
    <property type="match status" value="1"/>
</dbReference>
<proteinExistence type="predicted"/>
<dbReference type="CDD" id="cd09870">
    <property type="entry name" value="PIN_YEN1"/>
    <property type="match status" value="1"/>
</dbReference>
<dbReference type="SMART" id="SM00484">
    <property type="entry name" value="XPGI"/>
    <property type="match status" value="1"/>
</dbReference>
<dbReference type="Pfam" id="PF00867">
    <property type="entry name" value="XPG_I"/>
    <property type="match status" value="1"/>
</dbReference>
<evidence type="ECO:0008006" key="8">
    <source>
        <dbReference type="Google" id="ProtNLM"/>
    </source>
</evidence>
<evidence type="ECO:0000256" key="3">
    <source>
        <dbReference type="SAM" id="MobiDB-lite"/>
    </source>
</evidence>
<dbReference type="InterPro" id="IPR006085">
    <property type="entry name" value="XPG_DNA_repair_N"/>
</dbReference>
<evidence type="ECO:0000256" key="1">
    <source>
        <dbReference type="ARBA" id="ARBA00022722"/>
    </source>
</evidence>
<sequence length="922" mass="101754">MGIKGIYAEIGPGKRISLAKLAVEHYEETNRPLRVAIDVSIWQFQVQAGQGGTNPALRTFFYRLVKLLGYQIQPLFIFDGPHKPPVKRNKKTGNGSVAPNRLTKQLLKLFGFPFHMAPGEAEAECALLQREGLVDAVLSEDVDTLMFGCGLTLRNWSSEGARNKSPTHISAYYATETKAKSGLDREGMILVALMSGGDYNTDGIPHCGPKIACEAARAGYGKSLCQISRSDPIALEKWRKDLTHEIQSNESKHFKQRHKALVIPDSFPDRDVLGFYTHPVVSSASRIEQLKEVNLWDGEVDIQGLRRFVAEEFGWTGKDGAIKYVRNLAPALLMHKLRLRGSRRASGYGDLILTAMNEMELVREICGKRTHISSDGIPETRVVYQPLDIVPLDLEEEPDDDCGDYGRDGLAPILQDDQIEAYQSDDNRRVPESPSKRAASQYDPTQPDKAWIPETIVRLGVPLKLEDYEESLRNPKKFLKQKAAAKKALSKKGAKILVQKGAMDRFVTVSKQAPKEKEAFEDPDIHEASANGDDDDFPPLFLIPSLVPASTSACKEVSTRVTTSKPKQAKTSKAQSKKNKVKPSANSTPWGTGSQDVVVTKPLNARQSKSISPPPASFRKGSFPIDLTSSSPPCPSPKDPDLPASGKHLHSPALSESDYENPSLQSNIQSNSLNPPISKTRNPLRPPPRKKVSLESEDLPETSDHNVPHSTTAISPQDLDMIDILKSPGVSLRKGRARGRNAKPTTTRRPSSPDLPTLDKFFKPGFDRNKPPERKQNKVITLSSSPEDLAPPSPTTTHKIQQQTTTNNPSIAENIILSSPPQPQSMAPPPRPVFTNHLYPPNDDGVLQEDTEDPFVSAPAPPPKKKFIILRDSLPGGWKPVEEDELERSEKEREKGKGSGKGRKGRKAWRMSEVEVCDLTSD</sequence>
<dbReference type="InterPro" id="IPR037316">
    <property type="entry name" value="Yen1_H3TH"/>
</dbReference>
<dbReference type="PANTHER" id="PTHR11081:SF75">
    <property type="entry name" value="ENDONUCLEASE, PUTATIVE (AFU_ORTHOLOGUE AFUA_3G13260)-RELATED"/>
    <property type="match status" value="1"/>
</dbReference>
<feature type="compositionally biased region" description="Basic and acidic residues" evidence="3">
    <location>
        <begin position="513"/>
        <end position="527"/>
    </location>
</feature>
<feature type="compositionally biased region" description="Basic residues" evidence="3">
    <location>
        <begin position="567"/>
        <end position="581"/>
    </location>
</feature>
<feature type="domain" description="XPG-I" evidence="4">
    <location>
        <begin position="108"/>
        <end position="188"/>
    </location>
</feature>
<feature type="compositionally biased region" description="Basic and acidic residues" evidence="3">
    <location>
        <begin position="888"/>
        <end position="897"/>
    </location>
</feature>
<evidence type="ECO:0000313" key="7">
    <source>
        <dbReference type="Proteomes" id="UP000701801"/>
    </source>
</evidence>
<reference evidence="6" key="1">
    <citation type="submission" date="2021-07" db="EMBL/GenBank/DDBJ databases">
        <authorList>
            <person name="Durling M."/>
        </authorList>
    </citation>
    <scope>NUCLEOTIDE SEQUENCE</scope>
</reference>
<dbReference type="EMBL" id="CAJVRM010000231">
    <property type="protein sequence ID" value="CAG8977722.1"/>
    <property type="molecule type" value="Genomic_DNA"/>
</dbReference>
<dbReference type="OrthoDB" id="2959108at2759"/>
<evidence type="ECO:0000259" key="4">
    <source>
        <dbReference type="SMART" id="SM00484"/>
    </source>
</evidence>
<protein>
    <recommendedName>
        <fullName evidence="8">XPG-I domain-containing protein</fullName>
    </recommendedName>
</protein>
<feature type="region of interest" description="Disordered" evidence="3">
    <location>
        <begin position="513"/>
        <end position="537"/>
    </location>
</feature>
<dbReference type="CDD" id="cd09906">
    <property type="entry name" value="H3TH_YEN1"/>
    <property type="match status" value="1"/>
</dbReference>
<dbReference type="Pfam" id="PF00752">
    <property type="entry name" value="XPG_N"/>
    <property type="match status" value="1"/>
</dbReference>
<dbReference type="SUPFAM" id="SSF47807">
    <property type="entry name" value="5' to 3' exonuclease, C-terminal subdomain"/>
    <property type="match status" value="1"/>
</dbReference>
<dbReference type="InterPro" id="IPR029060">
    <property type="entry name" value="PIN-like_dom_sf"/>
</dbReference>
<dbReference type="GO" id="GO:0006281">
    <property type="term" value="P:DNA repair"/>
    <property type="evidence" value="ECO:0007669"/>
    <property type="project" value="UniProtKB-ARBA"/>
</dbReference>
<evidence type="ECO:0000259" key="5">
    <source>
        <dbReference type="SMART" id="SM00485"/>
    </source>
</evidence>
<organism evidence="6 7">
    <name type="scientific">Hymenoscyphus albidus</name>
    <dbReference type="NCBI Taxonomy" id="595503"/>
    <lineage>
        <taxon>Eukaryota</taxon>
        <taxon>Fungi</taxon>
        <taxon>Dikarya</taxon>
        <taxon>Ascomycota</taxon>
        <taxon>Pezizomycotina</taxon>
        <taxon>Leotiomycetes</taxon>
        <taxon>Helotiales</taxon>
        <taxon>Helotiaceae</taxon>
        <taxon>Hymenoscyphus</taxon>
    </lineage>
</organism>
<accession>A0A9N9LSF6</accession>
<feature type="domain" description="XPG N-terminal" evidence="5">
    <location>
        <begin position="1"/>
        <end position="104"/>
    </location>
</feature>
<dbReference type="InterPro" id="IPR036279">
    <property type="entry name" value="5-3_exonuclease_C_sf"/>
</dbReference>
<dbReference type="InterPro" id="IPR041177">
    <property type="entry name" value="GEN1_C"/>
</dbReference>
<dbReference type="FunFam" id="3.40.50.1010:FF:000051">
    <property type="entry name" value="Rad2-like endonuclease, putative (AFU_orthologue AFUA_3G13260)"/>
    <property type="match status" value="1"/>
</dbReference>
<dbReference type="AlphaFoldDB" id="A0A9N9LSF6"/>
<feature type="compositionally biased region" description="Low complexity" evidence="3">
    <location>
        <begin position="795"/>
        <end position="806"/>
    </location>
</feature>
<dbReference type="Proteomes" id="UP000701801">
    <property type="component" value="Unassembled WGS sequence"/>
</dbReference>
<dbReference type="PANTHER" id="PTHR11081">
    <property type="entry name" value="FLAP ENDONUCLEASE FAMILY MEMBER"/>
    <property type="match status" value="1"/>
</dbReference>
<feature type="compositionally biased region" description="Polar residues" evidence="3">
    <location>
        <begin position="585"/>
        <end position="597"/>
    </location>
</feature>
<evidence type="ECO:0000256" key="2">
    <source>
        <dbReference type="ARBA" id="ARBA00022801"/>
    </source>
</evidence>
<dbReference type="SUPFAM" id="SSF88723">
    <property type="entry name" value="PIN domain-like"/>
    <property type="match status" value="1"/>
</dbReference>
<dbReference type="GO" id="GO:0017108">
    <property type="term" value="F:5'-flap endonuclease activity"/>
    <property type="evidence" value="ECO:0007669"/>
    <property type="project" value="TreeGrafter"/>
</dbReference>
<feature type="compositionally biased region" description="Pro residues" evidence="3">
    <location>
        <begin position="820"/>
        <end position="832"/>
    </location>
</feature>
<dbReference type="InterPro" id="IPR006084">
    <property type="entry name" value="XPG/Rad2"/>
</dbReference>
<dbReference type="Gene3D" id="3.40.50.1010">
    <property type="entry name" value="5'-nuclease"/>
    <property type="match status" value="2"/>
</dbReference>
<evidence type="ECO:0000313" key="6">
    <source>
        <dbReference type="EMBL" id="CAG8977722.1"/>
    </source>
</evidence>